<dbReference type="AlphaFoldDB" id="A0A150KKG1"/>
<reference evidence="3 5" key="2">
    <citation type="submission" date="2020-12" db="EMBL/GenBank/DDBJ databases">
        <title>Taxonomic evaluation of the Bacillus sporothermodurans group of bacteria based on whole genome sequences.</title>
        <authorList>
            <person name="Fiedler G."/>
            <person name="Herbstmann A.-D."/>
            <person name="Doll E."/>
            <person name="Wenning M."/>
            <person name="Brinks E."/>
            <person name="Kabisch J."/>
            <person name="Breitenwieser F."/>
            <person name="Lappann M."/>
            <person name="Boehnlein C."/>
            <person name="Franz C."/>
        </authorList>
    </citation>
    <scope>NUCLEOTIDE SEQUENCE [LARGE SCALE GENOMIC DNA]</scope>
    <source>
        <strain evidence="3 5">DSM 10599</strain>
    </source>
</reference>
<protein>
    <submittedName>
        <fullName evidence="3">Glycogen biosynthesis protein GlgD</fullName>
    </submittedName>
</protein>
<evidence type="ECO:0000313" key="2">
    <source>
        <dbReference type="EMBL" id="KYC84882.1"/>
    </source>
</evidence>
<dbReference type="PATRIC" id="fig|46224.3.peg.1987"/>
<reference evidence="2 4" key="1">
    <citation type="submission" date="2016-01" db="EMBL/GenBank/DDBJ databases">
        <title>Genome Sequences of Twelve Sporeforming Bacillus Species Isolated from Foods.</title>
        <authorList>
            <person name="Berendsen E.M."/>
            <person name="Wells-Bennik M.H."/>
            <person name="Krawcyk A.O."/>
            <person name="De Jong A."/>
            <person name="Holsappel S."/>
            <person name="Eijlander R.T."/>
            <person name="Kuipers O.P."/>
        </authorList>
    </citation>
    <scope>NUCLEOTIDE SEQUENCE [LARGE SCALE GENOMIC DNA]</scope>
    <source>
        <strain evidence="2 4">B4102</strain>
    </source>
</reference>
<organism evidence="2 4">
    <name type="scientific">Heyndrickxia sporothermodurans</name>
    <dbReference type="NCBI Taxonomy" id="46224"/>
    <lineage>
        <taxon>Bacteria</taxon>
        <taxon>Bacillati</taxon>
        <taxon>Bacillota</taxon>
        <taxon>Bacilli</taxon>
        <taxon>Bacillales</taxon>
        <taxon>Bacillaceae</taxon>
        <taxon>Heyndrickxia</taxon>
    </lineage>
</organism>
<keyword evidence="4" id="KW-1185">Reference proteome</keyword>
<accession>A0A150KKG1</accession>
<dbReference type="EMBL" id="CP066701">
    <property type="protein sequence ID" value="QQX23880.1"/>
    <property type="molecule type" value="Genomic_DNA"/>
</dbReference>
<dbReference type="KEGG" id="hspo:JGZ69_13640"/>
<evidence type="ECO:0000313" key="4">
    <source>
        <dbReference type="Proteomes" id="UP000075666"/>
    </source>
</evidence>
<dbReference type="Proteomes" id="UP000075666">
    <property type="component" value="Unassembled WGS sequence"/>
</dbReference>
<dbReference type="GeneID" id="62497137"/>
<feature type="region of interest" description="Disordered" evidence="1">
    <location>
        <begin position="1"/>
        <end position="56"/>
    </location>
</feature>
<evidence type="ECO:0000256" key="1">
    <source>
        <dbReference type="SAM" id="MobiDB-lite"/>
    </source>
</evidence>
<dbReference type="Proteomes" id="UP000595512">
    <property type="component" value="Chromosome"/>
</dbReference>
<dbReference type="OrthoDB" id="2972245at2"/>
<name>A0A150KKG1_9BACI</name>
<feature type="compositionally biased region" description="Polar residues" evidence="1">
    <location>
        <begin position="7"/>
        <end position="22"/>
    </location>
</feature>
<gene>
    <name evidence="2" type="ORF">B4102_4186</name>
    <name evidence="3" type="ORF">JGZ69_13640</name>
</gene>
<dbReference type="EMBL" id="LQYN01000168">
    <property type="protein sequence ID" value="KYC84882.1"/>
    <property type="molecule type" value="Genomic_DNA"/>
</dbReference>
<dbReference type="STRING" id="46224.B4102_4186"/>
<dbReference type="RefSeq" id="WP_066235876.1">
    <property type="nucleotide sequence ID" value="NZ_CP066701.1"/>
</dbReference>
<sequence>MKKRSKQNNPEQKTKNGINNQDMEVGQDYDPVKELKKQNSKKSQPIRSKQHIENPD</sequence>
<proteinExistence type="predicted"/>
<evidence type="ECO:0000313" key="5">
    <source>
        <dbReference type="Proteomes" id="UP000595512"/>
    </source>
</evidence>
<evidence type="ECO:0000313" key="3">
    <source>
        <dbReference type="EMBL" id="QQX23880.1"/>
    </source>
</evidence>